<dbReference type="EMBL" id="CAJNIZ010000850">
    <property type="protein sequence ID" value="CAE7176711.1"/>
    <property type="molecule type" value="Genomic_DNA"/>
</dbReference>
<feature type="transmembrane region" description="Helical" evidence="1">
    <location>
        <begin position="160"/>
        <end position="178"/>
    </location>
</feature>
<evidence type="ECO:0008006" key="4">
    <source>
        <dbReference type="Google" id="ProtNLM"/>
    </source>
</evidence>
<evidence type="ECO:0000313" key="3">
    <source>
        <dbReference type="Proteomes" id="UP000649617"/>
    </source>
</evidence>
<proteinExistence type="predicted"/>
<protein>
    <recommendedName>
        <fullName evidence="4">EXPERA domain-containing protein</fullName>
    </recommendedName>
</protein>
<keyword evidence="1" id="KW-1133">Transmembrane helix</keyword>
<feature type="transmembrane region" description="Helical" evidence="1">
    <location>
        <begin position="6"/>
        <end position="22"/>
    </location>
</feature>
<accession>A0A812IU36</accession>
<keyword evidence="1" id="KW-0812">Transmembrane</keyword>
<feature type="non-terminal residue" evidence="2">
    <location>
        <position position="226"/>
    </location>
</feature>
<feature type="transmembrane region" description="Helical" evidence="1">
    <location>
        <begin position="133"/>
        <end position="153"/>
    </location>
</feature>
<dbReference type="Proteomes" id="UP000649617">
    <property type="component" value="Unassembled WGS sequence"/>
</dbReference>
<evidence type="ECO:0000313" key="2">
    <source>
        <dbReference type="EMBL" id="CAE7176711.1"/>
    </source>
</evidence>
<gene>
    <name evidence="2" type="ORF">SPIL2461_LOCUS929</name>
</gene>
<dbReference type="OrthoDB" id="405947at2759"/>
<keyword evidence="3" id="KW-1185">Reference proteome</keyword>
<reference evidence="2" key="1">
    <citation type="submission" date="2021-02" db="EMBL/GenBank/DDBJ databases">
        <authorList>
            <person name="Dougan E. K."/>
            <person name="Rhodes N."/>
            <person name="Thang M."/>
            <person name="Chan C."/>
        </authorList>
    </citation>
    <scope>NUCLEOTIDE SEQUENCE</scope>
</reference>
<keyword evidence="1" id="KW-0472">Membrane</keyword>
<feature type="transmembrane region" description="Helical" evidence="1">
    <location>
        <begin position="190"/>
        <end position="211"/>
    </location>
</feature>
<organism evidence="2 3">
    <name type="scientific">Symbiodinium pilosum</name>
    <name type="common">Dinoflagellate</name>
    <dbReference type="NCBI Taxonomy" id="2952"/>
    <lineage>
        <taxon>Eukaryota</taxon>
        <taxon>Sar</taxon>
        <taxon>Alveolata</taxon>
        <taxon>Dinophyceae</taxon>
        <taxon>Suessiales</taxon>
        <taxon>Symbiodiniaceae</taxon>
        <taxon>Symbiodinium</taxon>
    </lineage>
</organism>
<sequence>DFLAVYWPAVFAVATMAMMSVVDYHQCDWPPKLNLTGSQAAQFILAPVWLCTGLPTLILMPILAKVSSKHGFSPKDKLSLMWWHVNLFWFHTGCDVFSGYFQVMPVLTELYTRMSPAHSYPRWHPNRVHFDCAYFLELIIEAPFAALLVYLFLVQDHRRYLVELFALAVQFAGTVMYYAPGIMNLEHACWLSWADKACGSVWIIFPAYVFWRALSTPRNGNAKKAS</sequence>
<feature type="transmembrane region" description="Helical" evidence="1">
    <location>
        <begin position="43"/>
        <end position="64"/>
    </location>
</feature>
<evidence type="ECO:0000256" key="1">
    <source>
        <dbReference type="SAM" id="Phobius"/>
    </source>
</evidence>
<comment type="caution">
    <text evidence="2">The sequence shown here is derived from an EMBL/GenBank/DDBJ whole genome shotgun (WGS) entry which is preliminary data.</text>
</comment>
<dbReference type="AlphaFoldDB" id="A0A812IU36"/>
<name>A0A812IU36_SYMPI</name>